<proteinExistence type="predicted"/>
<dbReference type="RefSeq" id="WP_014823262.1">
    <property type="nucleotide sequence ID" value="NC_018065.1"/>
</dbReference>
<reference evidence="2" key="1">
    <citation type="submission" date="2011-04" db="EMBL/GenBank/DDBJ databases">
        <title>Genome sequence of Solibacillus silvestris StLB046.</title>
        <authorList>
            <person name="Morohoshi T."/>
            <person name="Someya N."/>
            <person name="Ikeda T."/>
        </authorList>
    </citation>
    <scope>NUCLEOTIDE SEQUENCE [LARGE SCALE GENOMIC DNA]</scope>
    <source>
        <strain evidence="2">StLB046</strain>
    </source>
</reference>
<reference evidence="1 2" key="2">
    <citation type="journal article" date="2012" name="J. Biosci. Bioeng.">
        <title>Complete genome sequence and characterization of the N-acylhomoserine lactone-degrading gene of the potato leaf-associated Solibacillus silvestris.</title>
        <authorList>
            <person name="Morohoshi T."/>
            <person name="Tominaga Y."/>
            <person name="Someya N."/>
            <person name="Ikeda T."/>
        </authorList>
    </citation>
    <scope>NUCLEOTIDE SEQUENCE [LARGE SCALE GENOMIC DNA]</scope>
    <source>
        <strain evidence="1 2">StLB046</strain>
    </source>
</reference>
<keyword evidence="2" id="KW-1185">Reference proteome</keyword>
<dbReference type="HOGENOM" id="CLU_3173275_0_0_9"/>
<dbReference type="KEGG" id="siv:SSIL_1386"/>
<evidence type="ECO:0000313" key="2">
    <source>
        <dbReference type="Proteomes" id="UP000006691"/>
    </source>
</evidence>
<dbReference type="AlphaFoldDB" id="F2F2H1"/>
<dbReference type="Proteomes" id="UP000006691">
    <property type="component" value="Chromosome"/>
</dbReference>
<dbReference type="EMBL" id="AP012157">
    <property type="protein sequence ID" value="BAK15809.1"/>
    <property type="molecule type" value="Genomic_DNA"/>
</dbReference>
<evidence type="ECO:0000313" key="1">
    <source>
        <dbReference type="EMBL" id="BAK15809.1"/>
    </source>
</evidence>
<organism evidence="1 2">
    <name type="scientific">Solibacillus silvestris (strain StLB046)</name>
    <name type="common">Bacillus silvestris</name>
    <dbReference type="NCBI Taxonomy" id="1002809"/>
    <lineage>
        <taxon>Bacteria</taxon>
        <taxon>Bacillati</taxon>
        <taxon>Bacillota</taxon>
        <taxon>Bacilli</taxon>
        <taxon>Bacillales</taxon>
        <taxon>Caryophanaceae</taxon>
        <taxon>Solibacillus</taxon>
    </lineage>
</organism>
<name>F2F2H1_SOLSS</name>
<gene>
    <name evidence="1" type="ordered locus">SSIL_1386</name>
</gene>
<protein>
    <submittedName>
        <fullName evidence="1">Uncharacterized protein</fullName>
    </submittedName>
</protein>
<dbReference type="PATRIC" id="fig|1002809.3.peg.1397"/>
<sequence>MAFTDFVSQQNTLHMKKFKGGDDVMTKDELIILVEFIELIFELSQDR</sequence>
<accession>F2F2H1</accession>